<feature type="signal peptide" evidence="2">
    <location>
        <begin position="1"/>
        <end position="26"/>
    </location>
</feature>
<evidence type="ECO:0000313" key="6">
    <source>
        <dbReference type="Proteomes" id="UP000438991"/>
    </source>
</evidence>
<name>A0A9X5ARI1_9BRAD</name>
<dbReference type="PANTHER" id="PTHR36509:SF2">
    <property type="entry name" value="BLL3101 PROTEIN"/>
    <property type="match status" value="1"/>
</dbReference>
<dbReference type="InterPro" id="IPR010679">
    <property type="entry name" value="DUF1254"/>
</dbReference>
<dbReference type="Pfam" id="PF06863">
    <property type="entry name" value="DUF1254"/>
    <property type="match status" value="1"/>
</dbReference>
<evidence type="ECO:0000313" key="5">
    <source>
        <dbReference type="EMBL" id="MTW15140.1"/>
    </source>
</evidence>
<feature type="domain" description="DUF1254" evidence="4">
    <location>
        <begin position="89"/>
        <end position="219"/>
    </location>
</feature>
<dbReference type="AlphaFoldDB" id="A0A9X5ARI1"/>
<dbReference type="Pfam" id="PF06742">
    <property type="entry name" value="DUF1214"/>
    <property type="match status" value="1"/>
</dbReference>
<dbReference type="EMBL" id="WNKV01000002">
    <property type="protein sequence ID" value="MTW15140.1"/>
    <property type="molecule type" value="Genomic_DNA"/>
</dbReference>
<dbReference type="RefSeq" id="WP_155478491.1">
    <property type="nucleotide sequence ID" value="NZ_WNKV01000002.1"/>
</dbReference>
<dbReference type="SUPFAM" id="SSF160935">
    <property type="entry name" value="VPA0735-like"/>
    <property type="match status" value="1"/>
</dbReference>
<dbReference type="InterPro" id="IPR037049">
    <property type="entry name" value="DUF1214_C_sf"/>
</dbReference>
<dbReference type="Proteomes" id="UP000438991">
    <property type="component" value="Unassembled WGS sequence"/>
</dbReference>
<keyword evidence="2" id="KW-0732">Signal</keyword>
<feature type="chain" id="PRO_5040911792" evidence="2">
    <location>
        <begin position="27"/>
        <end position="494"/>
    </location>
</feature>
<evidence type="ECO:0000256" key="1">
    <source>
        <dbReference type="SAM" id="MobiDB-lite"/>
    </source>
</evidence>
<dbReference type="Gene3D" id="2.60.120.600">
    <property type="entry name" value="Domain of unknown function DUF1214, C-terminal domain"/>
    <property type="match status" value="1"/>
</dbReference>
<feature type="region of interest" description="Disordered" evidence="1">
    <location>
        <begin position="220"/>
        <end position="240"/>
    </location>
</feature>
<evidence type="ECO:0000256" key="2">
    <source>
        <dbReference type="SAM" id="SignalP"/>
    </source>
</evidence>
<dbReference type="PANTHER" id="PTHR36509">
    <property type="entry name" value="BLL3101 PROTEIN"/>
    <property type="match status" value="1"/>
</dbReference>
<evidence type="ECO:0000259" key="3">
    <source>
        <dbReference type="Pfam" id="PF06742"/>
    </source>
</evidence>
<gene>
    <name evidence="5" type="ORF">GJ689_02840</name>
</gene>
<dbReference type="Gene3D" id="2.60.40.1610">
    <property type="entry name" value="Domain of unknown function DUF1254"/>
    <property type="match status" value="1"/>
</dbReference>
<accession>A0A9X5ARI1</accession>
<feature type="domain" description="DUF1214" evidence="3">
    <location>
        <begin position="363"/>
        <end position="469"/>
    </location>
</feature>
<evidence type="ECO:0000259" key="4">
    <source>
        <dbReference type="Pfam" id="PF06863"/>
    </source>
</evidence>
<dbReference type="InterPro" id="IPR010621">
    <property type="entry name" value="DUF1214"/>
</dbReference>
<organism evidence="5 6">
    <name type="scientific">Rhodoplanes serenus</name>
    <dbReference type="NCBI Taxonomy" id="200615"/>
    <lineage>
        <taxon>Bacteria</taxon>
        <taxon>Pseudomonadati</taxon>
        <taxon>Pseudomonadota</taxon>
        <taxon>Alphaproteobacteria</taxon>
        <taxon>Hyphomicrobiales</taxon>
        <taxon>Nitrobacteraceae</taxon>
        <taxon>Rhodoplanes</taxon>
    </lineage>
</organism>
<reference evidence="5 6" key="1">
    <citation type="submission" date="2019-11" db="EMBL/GenBank/DDBJ databases">
        <title>Whole-genome sequence of Rhodoplanes serenus DSM 18633, type strain.</title>
        <authorList>
            <person name="Kyndt J.A."/>
            <person name="Meyer T.E."/>
        </authorList>
    </citation>
    <scope>NUCLEOTIDE SEQUENCE [LARGE SCALE GENOMIC DNA]</scope>
    <source>
        <strain evidence="5 6">DSM 18633</strain>
    </source>
</reference>
<comment type="caution">
    <text evidence="5">The sequence shown here is derived from an EMBL/GenBank/DDBJ whole genome shotgun (WGS) entry which is preliminary data.</text>
</comment>
<sequence>MTDWNGFGRLVGSTLLAAALALPAAAQTPASAPASARAGASAPTPVGEQEAQAIGLDAYLYFYPLVTMEITRRQATNVPPGKEPGRGPMNQFNHVRTYPAADFRIVVRPNFDTLYSSAWLDLGKEPMVISAPDAGGRYYLLPMLDMWTDVFASPGWRTTGTRPASFLVTPPGWTGTVPADTTHIAAPTALVWVIGRTKTDGPADYAAVHTIQDGFKVTPLSQWGKPPAPPPAVTIDPTIDMKTPPKVQVDTMPADRFFALAAELLRSNPPHITDQPMVARLKRIGFEPGKSFDLDKAAPAVRSALAKVPAEAQRLMDWKVPTLARVVNGWSMNTDTMGVYGNYYLKRAIVAQLGLGANLPEDAVYPMNLADAAGQPLDGGNRYVLHFDKEALPPVDAFWSLTLYDAQGFQVPNPLDRFALSSWMPLAYNADGSLDLYIQNTSPGPGRESNWLPAPKGAFNLLMRLYAPRSAALSGKWNPPAVTRAHDMAHFGDP</sequence>
<dbReference type="InterPro" id="IPR037050">
    <property type="entry name" value="DUF1254_sf"/>
</dbReference>
<protein>
    <submittedName>
        <fullName evidence="5">DUF1254 domain-containing protein</fullName>
    </submittedName>
</protein>
<proteinExistence type="predicted"/>